<dbReference type="Gene3D" id="1.10.530.10">
    <property type="match status" value="1"/>
</dbReference>
<dbReference type="Pfam" id="PF01464">
    <property type="entry name" value="SLT"/>
    <property type="match status" value="1"/>
</dbReference>
<feature type="domain" description="Transglycosylase SLT" evidence="1">
    <location>
        <begin position="40"/>
        <end position="155"/>
    </location>
</feature>
<gene>
    <name evidence="2" type="ORF">PNBC_06785</name>
</gene>
<sequence length="187" mass="22146">MRIFHKKRLLLLLFITFVSLLFFNSNWMSWFYPIHYKEEIRMQAEEYHVDPYLIASIIRVETNFKVGKESKSGALGIMQLMPDTAKWAMEKAKLPEVDMENIKHETLNNIGIGTWYLSWLSKQFSGNQIAVIAAYNAGPGNVKTWIEEKVWDGKYESTKDIPFGETRHYVQRVVYYYNQYTDVYDEF</sequence>
<name>A0A167G0I9_9BACL</name>
<organism evidence="2 3">
    <name type="scientific">Paenibacillus crassostreae</name>
    <dbReference type="NCBI Taxonomy" id="1763538"/>
    <lineage>
        <taxon>Bacteria</taxon>
        <taxon>Bacillati</taxon>
        <taxon>Bacillota</taxon>
        <taxon>Bacilli</taxon>
        <taxon>Bacillales</taxon>
        <taxon>Paenibacillaceae</taxon>
        <taxon>Paenibacillus</taxon>
    </lineage>
</organism>
<reference evidence="2 3" key="1">
    <citation type="submission" date="2016-02" db="EMBL/GenBank/DDBJ databases">
        <title>Paenibacillus sp. LPB0068, isolated from Crassostrea gigas.</title>
        <authorList>
            <person name="Shin S.-K."/>
            <person name="Yi H."/>
        </authorList>
    </citation>
    <scope>NUCLEOTIDE SEQUENCE [LARGE SCALE GENOMIC DNA]</scope>
    <source>
        <strain evidence="2 3">LPB0068</strain>
    </source>
</reference>
<dbReference type="InterPro" id="IPR008258">
    <property type="entry name" value="Transglycosylase_SLT_dom_1"/>
</dbReference>
<protein>
    <submittedName>
        <fullName evidence="2">Lytic transglycosylase</fullName>
    </submittedName>
</protein>
<dbReference type="CDD" id="cd16896">
    <property type="entry name" value="LT_Slt70-like"/>
    <property type="match status" value="1"/>
</dbReference>
<evidence type="ECO:0000313" key="2">
    <source>
        <dbReference type="EMBL" id="OAB77088.1"/>
    </source>
</evidence>
<evidence type="ECO:0000259" key="1">
    <source>
        <dbReference type="Pfam" id="PF01464"/>
    </source>
</evidence>
<accession>A0A167G0I9</accession>
<comment type="caution">
    <text evidence="2">The sequence shown here is derived from an EMBL/GenBank/DDBJ whole genome shotgun (WGS) entry which is preliminary data.</text>
</comment>
<dbReference type="PANTHER" id="PTHR37423">
    <property type="entry name" value="SOLUBLE LYTIC MUREIN TRANSGLYCOSYLASE-RELATED"/>
    <property type="match status" value="1"/>
</dbReference>
<evidence type="ECO:0000313" key="3">
    <source>
        <dbReference type="Proteomes" id="UP000077134"/>
    </source>
</evidence>
<dbReference type="InterPro" id="IPR023346">
    <property type="entry name" value="Lysozyme-like_dom_sf"/>
</dbReference>
<dbReference type="PANTHER" id="PTHR37423:SF5">
    <property type="entry name" value="SOLUBLE LYTIC MUREIN TRANSGLYCOSYLASE"/>
    <property type="match status" value="1"/>
</dbReference>
<dbReference type="AlphaFoldDB" id="A0A167G0I9"/>
<dbReference type="SUPFAM" id="SSF53955">
    <property type="entry name" value="Lysozyme-like"/>
    <property type="match status" value="1"/>
</dbReference>
<dbReference type="EMBL" id="LSFN01000005">
    <property type="protein sequence ID" value="OAB77088.1"/>
    <property type="molecule type" value="Genomic_DNA"/>
</dbReference>
<dbReference type="KEGG" id="pcx:LPB68_17950"/>
<dbReference type="RefSeq" id="WP_068656397.1">
    <property type="nucleotide sequence ID" value="NZ_CP017770.1"/>
</dbReference>
<dbReference type="OrthoDB" id="9815002at2"/>
<proteinExistence type="predicted"/>
<dbReference type="STRING" id="1763538.LPB68_17950"/>
<keyword evidence="3" id="KW-1185">Reference proteome</keyword>
<dbReference type="Proteomes" id="UP000077134">
    <property type="component" value="Unassembled WGS sequence"/>
</dbReference>